<dbReference type="OrthoDB" id="5805879at2759"/>
<evidence type="ECO:0000256" key="1">
    <source>
        <dbReference type="SAM" id="MobiDB-lite"/>
    </source>
</evidence>
<protein>
    <submittedName>
        <fullName evidence="2">(pine wood nematode) hypothetical protein</fullName>
    </submittedName>
</protein>
<feature type="compositionally biased region" description="Basic and acidic residues" evidence="1">
    <location>
        <begin position="155"/>
        <end position="165"/>
    </location>
</feature>
<keyword evidence="3" id="KW-1185">Reference proteome</keyword>
<gene>
    <name evidence="2" type="ORF">BXYJ_LOCUS13014</name>
</gene>
<comment type="caution">
    <text evidence="2">The sequence shown here is derived from an EMBL/GenBank/DDBJ whole genome shotgun (WGS) entry which is preliminary data.</text>
</comment>
<dbReference type="EMBL" id="CAJFDI010000005">
    <property type="protein sequence ID" value="CAD5232923.1"/>
    <property type="molecule type" value="Genomic_DNA"/>
</dbReference>
<dbReference type="Proteomes" id="UP000582659">
    <property type="component" value="Unassembled WGS sequence"/>
</dbReference>
<feature type="region of interest" description="Disordered" evidence="1">
    <location>
        <begin position="146"/>
        <end position="165"/>
    </location>
</feature>
<feature type="region of interest" description="Disordered" evidence="1">
    <location>
        <begin position="1"/>
        <end position="27"/>
    </location>
</feature>
<organism evidence="2 3">
    <name type="scientific">Bursaphelenchus xylophilus</name>
    <name type="common">Pinewood nematode worm</name>
    <name type="synonym">Aphelenchoides xylophilus</name>
    <dbReference type="NCBI Taxonomy" id="6326"/>
    <lineage>
        <taxon>Eukaryota</taxon>
        <taxon>Metazoa</taxon>
        <taxon>Ecdysozoa</taxon>
        <taxon>Nematoda</taxon>
        <taxon>Chromadorea</taxon>
        <taxon>Rhabditida</taxon>
        <taxon>Tylenchina</taxon>
        <taxon>Tylenchomorpha</taxon>
        <taxon>Aphelenchoidea</taxon>
        <taxon>Aphelenchoididae</taxon>
        <taxon>Bursaphelenchus</taxon>
    </lineage>
</organism>
<evidence type="ECO:0000313" key="2">
    <source>
        <dbReference type="EMBL" id="CAD5232923.1"/>
    </source>
</evidence>
<dbReference type="EMBL" id="CAJFCV020000005">
    <property type="protein sequence ID" value="CAG9126098.1"/>
    <property type="molecule type" value="Genomic_DNA"/>
</dbReference>
<dbReference type="Proteomes" id="UP000659654">
    <property type="component" value="Unassembled WGS sequence"/>
</dbReference>
<accession>A0A7I8X7E6</accession>
<evidence type="ECO:0000313" key="3">
    <source>
        <dbReference type="Proteomes" id="UP000659654"/>
    </source>
</evidence>
<name>A0A7I8X7E6_BURXY</name>
<reference evidence="2" key="1">
    <citation type="submission" date="2020-09" db="EMBL/GenBank/DDBJ databases">
        <authorList>
            <person name="Kikuchi T."/>
        </authorList>
    </citation>
    <scope>NUCLEOTIDE SEQUENCE</scope>
    <source>
        <strain evidence="2">Ka4C1</strain>
    </source>
</reference>
<proteinExistence type="predicted"/>
<sequence>MHRPSTTLQNSGLVSVEPTSRTNPDRPRLCRETTIYTNIRTALGVARVSTPDQAVDCGCTMKSLILLTALLSATTVSATPSSLCADGKSLPLLVGKGDIYACARECPDGFACEKEDSDEVGVCCPNLQHLSELYGGEHNESAKVDFQKSAQQKSGGEKDEKEIRRAPGRAQRVLLNHEPSHDVIAPPSALPLPIPPPNPGVLCERQKFKTTCEVKGFVKATQFVVRWYVQNGKCHSYPYGFCPGTRVENDFTLRTKDDCELLCLTPAEFRHSDLFDFLATADGAVTQQPEFESLDELPGNDLGVDLEVKTEVIPSNDAEQVLQKFKNPEVCGRILPFKAMCKRTMKPSHYTIRWVAINGHCESYPYGYCPEEYDPDELILSTKEQCEAFCSHKLNVF</sequence>
<dbReference type="AlphaFoldDB" id="A0A7I8X7E6"/>
<feature type="compositionally biased region" description="Polar residues" evidence="1">
    <location>
        <begin position="1"/>
        <end position="22"/>
    </location>
</feature>